<sequence>MMSLVLSPSENSIAQRVWKSLNLYVSIPTNHKNPQITLSYEQMQKLGHRVLSNCQSNNDQLGLVNHYFTHLIHILTIVINNLHDPQPSDSQLVARFAKINARIYDLDLVGFCEALIVSLHELVPVSVSEEIVMLKFLNQLLTYINECSADPVLELDDPRLSYSDSNLSSTFSLAHDIDDDQMDHINDVTILPNKGTTSNTIDIDSVENLDDHDNVTSSMTSDSTSDEDESYDYLNSFSSSATNSESKPQRLSLQKSRKRLSSLNLSKPSRRSSMSTLRTVSTTASTGTTNKQDCIIT</sequence>
<gene>
    <name evidence="2" type="ORF">CANTEDRAFT_95810</name>
</gene>
<evidence type="ECO:0000313" key="3">
    <source>
        <dbReference type="Proteomes" id="UP000000707"/>
    </source>
</evidence>
<name>G3BDR0_CANTC</name>
<evidence type="ECO:0000313" key="2">
    <source>
        <dbReference type="EMBL" id="EGV60356.1"/>
    </source>
</evidence>
<dbReference type="AlphaFoldDB" id="G3BDR0"/>
<dbReference type="RefSeq" id="XP_006689570.1">
    <property type="nucleotide sequence ID" value="XM_006689507.1"/>
</dbReference>
<proteinExistence type="predicted"/>
<feature type="region of interest" description="Disordered" evidence="1">
    <location>
        <begin position="201"/>
        <end position="297"/>
    </location>
</feature>
<dbReference type="KEGG" id="cten:18250542"/>
<reference evidence="2 3" key="1">
    <citation type="journal article" date="2011" name="Proc. Natl. Acad. Sci. U.S.A.">
        <title>Comparative genomics of xylose-fermenting fungi for enhanced biofuel production.</title>
        <authorList>
            <person name="Wohlbach D.J."/>
            <person name="Kuo A."/>
            <person name="Sato T.K."/>
            <person name="Potts K.M."/>
            <person name="Salamov A.A."/>
            <person name="LaButti K.M."/>
            <person name="Sun H."/>
            <person name="Clum A."/>
            <person name="Pangilinan J.L."/>
            <person name="Lindquist E.A."/>
            <person name="Lucas S."/>
            <person name="Lapidus A."/>
            <person name="Jin M."/>
            <person name="Gunawan C."/>
            <person name="Balan V."/>
            <person name="Dale B.E."/>
            <person name="Jeffries T.W."/>
            <person name="Zinkel R."/>
            <person name="Barry K.W."/>
            <person name="Grigoriev I.V."/>
            <person name="Gasch A.P."/>
        </authorList>
    </citation>
    <scope>NUCLEOTIDE SEQUENCE [LARGE SCALE GENOMIC DNA]</scope>
    <source>
        <strain evidence="3">ATCC 10573 / BCRC 21748 / CBS 615 / JCM 9827 / NBRC 10315 / NRRL Y-1498 / VKM Y-70</strain>
    </source>
</reference>
<dbReference type="OrthoDB" id="10666806at2759"/>
<dbReference type="Proteomes" id="UP000000707">
    <property type="component" value="Unassembled WGS sequence"/>
</dbReference>
<feature type="compositionally biased region" description="Low complexity" evidence="1">
    <location>
        <begin position="261"/>
        <end position="289"/>
    </location>
</feature>
<dbReference type="EMBL" id="GL996528">
    <property type="protein sequence ID" value="EGV60356.1"/>
    <property type="molecule type" value="Genomic_DNA"/>
</dbReference>
<accession>G3BDR0</accession>
<keyword evidence="3" id="KW-1185">Reference proteome</keyword>
<feature type="compositionally biased region" description="Low complexity" evidence="1">
    <location>
        <begin position="236"/>
        <end position="254"/>
    </location>
</feature>
<evidence type="ECO:0000256" key="1">
    <source>
        <dbReference type="SAM" id="MobiDB-lite"/>
    </source>
</evidence>
<dbReference type="HOGENOM" id="CLU_936888_0_0_1"/>
<dbReference type="GeneID" id="18250542"/>
<protein>
    <submittedName>
        <fullName evidence="2">Uncharacterized protein</fullName>
    </submittedName>
</protein>
<organism evidence="3">
    <name type="scientific">Candida tenuis (strain ATCC 10573 / BCRC 21748 / CBS 615 / JCM 9827 / NBRC 10315 / NRRL Y-1498 / VKM Y-70)</name>
    <name type="common">Yeast</name>
    <name type="synonym">Yamadazyma tenuis</name>
    <dbReference type="NCBI Taxonomy" id="590646"/>
    <lineage>
        <taxon>Eukaryota</taxon>
        <taxon>Fungi</taxon>
        <taxon>Dikarya</taxon>
        <taxon>Ascomycota</taxon>
        <taxon>Saccharomycotina</taxon>
        <taxon>Pichiomycetes</taxon>
        <taxon>Debaryomycetaceae</taxon>
        <taxon>Yamadazyma</taxon>
    </lineage>
</organism>